<protein>
    <submittedName>
        <fullName evidence="3">Glycoside hydrolase family 55 protein</fullName>
    </submittedName>
</protein>
<dbReference type="SUPFAM" id="SSF51126">
    <property type="entry name" value="Pectin lyase-like"/>
    <property type="match status" value="2"/>
</dbReference>
<dbReference type="OrthoDB" id="1046782at2759"/>
<organism evidence="3 4">
    <name type="scientific">Amorphotheca resinae ATCC 22711</name>
    <dbReference type="NCBI Taxonomy" id="857342"/>
    <lineage>
        <taxon>Eukaryota</taxon>
        <taxon>Fungi</taxon>
        <taxon>Dikarya</taxon>
        <taxon>Ascomycota</taxon>
        <taxon>Pezizomycotina</taxon>
        <taxon>Leotiomycetes</taxon>
        <taxon>Helotiales</taxon>
        <taxon>Amorphothecaceae</taxon>
        <taxon>Amorphotheca</taxon>
    </lineage>
</organism>
<dbReference type="PANTHER" id="PTHR33928:SF2">
    <property type="entry name" value="PECTATE LYASE SUPERFAMILY PROTEIN DOMAIN-CONTAINING PROTEIN-RELATED"/>
    <property type="match status" value="1"/>
</dbReference>
<dbReference type="AlphaFoldDB" id="A0A2T3B0H5"/>
<keyword evidence="3" id="KW-0378">Hydrolase</keyword>
<feature type="signal peptide" evidence="1">
    <location>
        <begin position="1"/>
        <end position="19"/>
    </location>
</feature>
<gene>
    <name evidence="3" type="ORF">M430DRAFT_141407</name>
</gene>
<dbReference type="STRING" id="857342.A0A2T3B0H5"/>
<evidence type="ECO:0000256" key="1">
    <source>
        <dbReference type="SAM" id="SignalP"/>
    </source>
</evidence>
<reference evidence="3 4" key="1">
    <citation type="journal article" date="2018" name="New Phytol.">
        <title>Comparative genomics and transcriptomics depict ericoid mycorrhizal fungi as versatile saprotrophs and plant mutualists.</title>
        <authorList>
            <person name="Martino E."/>
            <person name="Morin E."/>
            <person name="Grelet G.A."/>
            <person name="Kuo A."/>
            <person name="Kohler A."/>
            <person name="Daghino S."/>
            <person name="Barry K.W."/>
            <person name="Cichocki N."/>
            <person name="Clum A."/>
            <person name="Dockter R.B."/>
            <person name="Hainaut M."/>
            <person name="Kuo R.C."/>
            <person name="LaButti K."/>
            <person name="Lindahl B.D."/>
            <person name="Lindquist E.A."/>
            <person name="Lipzen A."/>
            <person name="Khouja H.R."/>
            <person name="Magnuson J."/>
            <person name="Murat C."/>
            <person name="Ohm R.A."/>
            <person name="Singer S.W."/>
            <person name="Spatafora J.W."/>
            <person name="Wang M."/>
            <person name="Veneault-Fourrey C."/>
            <person name="Henrissat B."/>
            <person name="Grigoriev I.V."/>
            <person name="Martin F.M."/>
            <person name="Perotto S."/>
        </authorList>
    </citation>
    <scope>NUCLEOTIDE SEQUENCE [LARGE SCALE GENOMIC DNA]</scope>
    <source>
        <strain evidence="3 4">ATCC 22711</strain>
    </source>
</reference>
<feature type="chain" id="PRO_5015681427" evidence="1">
    <location>
        <begin position="20"/>
        <end position="789"/>
    </location>
</feature>
<dbReference type="Pfam" id="PF12708">
    <property type="entry name" value="Pect-lyase_RHGA_epim"/>
    <property type="match status" value="2"/>
</dbReference>
<dbReference type="Gene3D" id="2.160.20.10">
    <property type="entry name" value="Single-stranded right-handed beta-helix, Pectin lyase-like"/>
    <property type="match status" value="2"/>
</dbReference>
<dbReference type="EMBL" id="KZ679012">
    <property type="protein sequence ID" value="PSS16901.1"/>
    <property type="molecule type" value="Genomic_DNA"/>
</dbReference>
<evidence type="ECO:0000313" key="4">
    <source>
        <dbReference type="Proteomes" id="UP000241818"/>
    </source>
</evidence>
<dbReference type="InterPro" id="IPR039279">
    <property type="entry name" value="QRT3-like"/>
</dbReference>
<proteinExistence type="predicted"/>
<dbReference type="InterPro" id="IPR011050">
    <property type="entry name" value="Pectin_lyase_fold/virulence"/>
</dbReference>
<keyword evidence="1" id="KW-0732">Signal</keyword>
<sequence>MKLSWGFLTCLGLVSQASSQSYWYETIAHQGVSPYNPQGSAYQVFRNVKAFGAKGDGVTDDTAAINAAISSGSRCVEGPPPGGCQSSTTSPAVVYFPEGTYLISSSILPYYFTQLIGNPNAMPVLKATASFSGLGLIDADPYGSSVPDYVTTNVFYRQIRNFVFDTTNVASGTQVRGIHWPTSQATSLQNCVFQLSQASGNQHQGVFIENGSGGFLTDLVFYGGSPAMSIGSQQFTSRNLTFHNSVTAISQLWDWGWTYIGLSINNCGTGLDISATGTVNGVANGLEVGSVTLIDSTISNTPIGIRTSRASGTYPETGGSLALENVVLTNVPTAVQGPSGVSLAGTTGTMTIGAYVEGNSYSASSTTPTTIAGTVSAFPRPASLLSGSDYYTRSKPQYQNLAVSQFSSVRTAGARGDGVTDDSAAIQSIITSATAAGNIVYFDAGIYKVTTTIYIPPGAKLVGETYPVIMGSGSYFSDVNNPQPVVRVGSTAGESGVVEWSDMIVSTQGAASGAILIEWNLASPAATPSGMWDVHTRIGGYAGSDLQVAQCAVGAAQPNTNCIAAFQSMHITPIGSGVYMENVWLWSADHDIDDSQDTQITVYSGRGLLIESSTGNVWLIGTAVEHHTLYQYQFTNTQNVFMGFIQTETPYYQPSPEATSPFSPVVSRNDPDFGVYCAGRPSTCNDAWALRILSSHDMLVYGAGLYSFFDNYSTDCSAHNATVYNEVCQTQIFGIDEGGSSETYSGSTVYIYGLNTLGSVSMIDRDGTSIAAQSANTNMYTEIVAMYVT</sequence>
<evidence type="ECO:0000259" key="2">
    <source>
        <dbReference type="Pfam" id="PF12708"/>
    </source>
</evidence>
<dbReference type="FunFam" id="2.160.20.10:FF:000026">
    <property type="entry name" value="Exo-beta-1,3-glucanase Exg0"/>
    <property type="match status" value="1"/>
</dbReference>
<feature type="domain" description="Rhamnogalacturonase A/B/Epimerase-like pectate lyase" evidence="2">
    <location>
        <begin position="45"/>
        <end position="272"/>
    </location>
</feature>
<dbReference type="PANTHER" id="PTHR33928">
    <property type="entry name" value="POLYGALACTURONASE QRT3"/>
    <property type="match status" value="1"/>
</dbReference>
<dbReference type="FunFam" id="2.160.20.10:FF:000023">
    <property type="entry name" value="Exo-beta-1,3-glucanase Exg0"/>
    <property type="match status" value="1"/>
</dbReference>
<feature type="domain" description="Rhamnogalacturonase A/B/Epimerase-like pectate lyase" evidence="2">
    <location>
        <begin position="406"/>
        <end position="475"/>
    </location>
</feature>
<evidence type="ECO:0000313" key="3">
    <source>
        <dbReference type="EMBL" id="PSS16901.1"/>
    </source>
</evidence>
<dbReference type="GO" id="GO:0004650">
    <property type="term" value="F:polygalacturonase activity"/>
    <property type="evidence" value="ECO:0007669"/>
    <property type="project" value="InterPro"/>
</dbReference>
<dbReference type="InterPro" id="IPR024535">
    <property type="entry name" value="RHGA/B-epi-like_pectate_lyase"/>
</dbReference>
<dbReference type="Proteomes" id="UP000241818">
    <property type="component" value="Unassembled WGS sequence"/>
</dbReference>
<dbReference type="InterPro" id="IPR012334">
    <property type="entry name" value="Pectin_lyas_fold"/>
</dbReference>
<dbReference type="GeneID" id="36570792"/>
<dbReference type="CDD" id="cd23668">
    <property type="entry name" value="GH55_beta13glucanase-like"/>
    <property type="match status" value="1"/>
</dbReference>
<dbReference type="InParanoid" id="A0A2T3B0H5"/>
<name>A0A2T3B0H5_AMORE</name>
<accession>A0A2T3B0H5</accession>
<dbReference type="RefSeq" id="XP_024720409.1">
    <property type="nucleotide sequence ID" value="XM_024862711.1"/>
</dbReference>
<keyword evidence="4" id="KW-1185">Reference proteome</keyword>